<organism evidence="1 2">
    <name type="scientific">Thelephora ganbajun</name>
    <name type="common">Ganba fungus</name>
    <dbReference type="NCBI Taxonomy" id="370292"/>
    <lineage>
        <taxon>Eukaryota</taxon>
        <taxon>Fungi</taxon>
        <taxon>Dikarya</taxon>
        <taxon>Basidiomycota</taxon>
        <taxon>Agaricomycotina</taxon>
        <taxon>Agaricomycetes</taxon>
        <taxon>Thelephorales</taxon>
        <taxon>Thelephoraceae</taxon>
        <taxon>Thelephora</taxon>
    </lineage>
</organism>
<reference evidence="1" key="2">
    <citation type="journal article" date="2020" name="Nat. Commun.">
        <title>Large-scale genome sequencing of mycorrhizal fungi provides insights into the early evolution of symbiotic traits.</title>
        <authorList>
            <person name="Miyauchi S."/>
            <person name="Kiss E."/>
            <person name="Kuo A."/>
            <person name="Drula E."/>
            <person name="Kohler A."/>
            <person name="Sanchez-Garcia M."/>
            <person name="Morin E."/>
            <person name="Andreopoulos B."/>
            <person name="Barry K.W."/>
            <person name="Bonito G."/>
            <person name="Buee M."/>
            <person name="Carver A."/>
            <person name="Chen C."/>
            <person name="Cichocki N."/>
            <person name="Clum A."/>
            <person name="Culley D."/>
            <person name="Crous P.W."/>
            <person name="Fauchery L."/>
            <person name="Girlanda M."/>
            <person name="Hayes R.D."/>
            <person name="Keri Z."/>
            <person name="LaButti K."/>
            <person name="Lipzen A."/>
            <person name="Lombard V."/>
            <person name="Magnuson J."/>
            <person name="Maillard F."/>
            <person name="Murat C."/>
            <person name="Nolan M."/>
            <person name="Ohm R.A."/>
            <person name="Pangilinan J."/>
            <person name="Pereira M.F."/>
            <person name="Perotto S."/>
            <person name="Peter M."/>
            <person name="Pfister S."/>
            <person name="Riley R."/>
            <person name="Sitrit Y."/>
            <person name="Stielow J.B."/>
            <person name="Szollosi G."/>
            <person name="Zifcakova L."/>
            <person name="Stursova M."/>
            <person name="Spatafora J.W."/>
            <person name="Tedersoo L."/>
            <person name="Vaario L.M."/>
            <person name="Yamada A."/>
            <person name="Yan M."/>
            <person name="Wang P."/>
            <person name="Xu J."/>
            <person name="Bruns T."/>
            <person name="Baldrian P."/>
            <person name="Vilgalys R."/>
            <person name="Dunand C."/>
            <person name="Henrissat B."/>
            <person name="Grigoriev I.V."/>
            <person name="Hibbett D."/>
            <person name="Nagy L.G."/>
            <person name="Martin F.M."/>
        </authorList>
    </citation>
    <scope>NUCLEOTIDE SEQUENCE</scope>
    <source>
        <strain evidence="1">P2</strain>
    </source>
</reference>
<dbReference type="EMBL" id="MU117973">
    <property type="protein sequence ID" value="KAF9651789.1"/>
    <property type="molecule type" value="Genomic_DNA"/>
</dbReference>
<comment type="caution">
    <text evidence="1">The sequence shown here is derived from an EMBL/GenBank/DDBJ whole genome shotgun (WGS) entry which is preliminary data.</text>
</comment>
<gene>
    <name evidence="1" type="ORF">BDM02DRAFT_3154163</name>
</gene>
<keyword evidence="1" id="KW-0687">Ribonucleoprotein</keyword>
<protein>
    <submittedName>
        <fullName evidence="1">Ribosomal protein S25</fullName>
    </submittedName>
</protein>
<sequence>MVRDRVPAASSGGKAAKKKKWSKGKVKDKAVHAVVLDKTIYDRILKEVPTFKFISQSILIERLKINGSLARVAIRHLEKEGTIKRIVHHSSQLIYTRPTTAE</sequence>
<proteinExistence type="predicted"/>
<reference evidence="1" key="1">
    <citation type="submission" date="2019-10" db="EMBL/GenBank/DDBJ databases">
        <authorList>
            <consortium name="DOE Joint Genome Institute"/>
            <person name="Kuo A."/>
            <person name="Miyauchi S."/>
            <person name="Kiss E."/>
            <person name="Drula E."/>
            <person name="Kohler A."/>
            <person name="Sanchez-Garcia M."/>
            <person name="Andreopoulos B."/>
            <person name="Barry K.W."/>
            <person name="Bonito G."/>
            <person name="Buee M."/>
            <person name="Carver A."/>
            <person name="Chen C."/>
            <person name="Cichocki N."/>
            <person name="Clum A."/>
            <person name="Culley D."/>
            <person name="Crous P.W."/>
            <person name="Fauchery L."/>
            <person name="Girlanda M."/>
            <person name="Hayes R."/>
            <person name="Keri Z."/>
            <person name="Labutti K."/>
            <person name="Lipzen A."/>
            <person name="Lombard V."/>
            <person name="Magnuson J."/>
            <person name="Maillard F."/>
            <person name="Morin E."/>
            <person name="Murat C."/>
            <person name="Nolan M."/>
            <person name="Ohm R."/>
            <person name="Pangilinan J."/>
            <person name="Pereira M."/>
            <person name="Perotto S."/>
            <person name="Peter M."/>
            <person name="Riley R."/>
            <person name="Sitrit Y."/>
            <person name="Stielow B."/>
            <person name="Szollosi G."/>
            <person name="Zifcakova L."/>
            <person name="Stursova M."/>
            <person name="Spatafora J.W."/>
            <person name="Tedersoo L."/>
            <person name="Vaario L.-M."/>
            <person name="Yamada A."/>
            <person name="Yan M."/>
            <person name="Wang P."/>
            <person name="Xu J."/>
            <person name="Bruns T."/>
            <person name="Baldrian P."/>
            <person name="Vilgalys R."/>
            <person name="Henrissat B."/>
            <person name="Grigoriev I.V."/>
            <person name="Hibbett D."/>
            <person name="Nagy L.G."/>
            <person name="Martin F.M."/>
        </authorList>
    </citation>
    <scope>NUCLEOTIDE SEQUENCE</scope>
    <source>
        <strain evidence="1">P2</strain>
    </source>
</reference>
<dbReference type="Proteomes" id="UP000886501">
    <property type="component" value="Unassembled WGS sequence"/>
</dbReference>
<keyword evidence="1" id="KW-0689">Ribosomal protein</keyword>
<name>A0ACB6ZQH4_THEGA</name>
<keyword evidence="2" id="KW-1185">Reference proteome</keyword>
<evidence type="ECO:0000313" key="1">
    <source>
        <dbReference type="EMBL" id="KAF9651789.1"/>
    </source>
</evidence>
<evidence type="ECO:0000313" key="2">
    <source>
        <dbReference type="Proteomes" id="UP000886501"/>
    </source>
</evidence>
<accession>A0ACB6ZQH4</accession>